<accession>A0ABN7I4B2</accession>
<sequence length="117" mass="12805">MPPHLRLACAAPPLTPPASAIVDTVVRIWGDCLVTTKAGRLMVGTLAVKGPISGAESFVLMWNGQQSDSPRLQETDDAFRTIFARYPELYLADARRLLRAYTSRLPGDTKTAHNPKD</sequence>
<reference evidence="1 2" key="1">
    <citation type="submission" date="2020-10" db="EMBL/GenBank/DDBJ databases">
        <authorList>
            <person name="Peeters C."/>
        </authorList>
    </citation>
    <scope>NUCLEOTIDE SEQUENCE [LARGE SCALE GENOMIC DNA]</scope>
    <source>
        <strain evidence="1 2">LMG 28140</strain>
    </source>
</reference>
<dbReference type="EMBL" id="CAJHCP010000009">
    <property type="protein sequence ID" value="CAD6547485.1"/>
    <property type="molecule type" value="Genomic_DNA"/>
</dbReference>
<proteinExistence type="predicted"/>
<dbReference type="Proteomes" id="UP000598032">
    <property type="component" value="Unassembled WGS sequence"/>
</dbReference>
<organism evidence="1 2">
    <name type="scientific">Paraburkholderia metrosideri</name>
    <dbReference type="NCBI Taxonomy" id="580937"/>
    <lineage>
        <taxon>Bacteria</taxon>
        <taxon>Pseudomonadati</taxon>
        <taxon>Pseudomonadota</taxon>
        <taxon>Betaproteobacteria</taxon>
        <taxon>Burkholderiales</taxon>
        <taxon>Burkholderiaceae</taxon>
        <taxon>Paraburkholderia</taxon>
    </lineage>
</organism>
<keyword evidence="2" id="KW-1185">Reference proteome</keyword>
<protein>
    <submittedName>
        <fullName evidence="1">Uncharacterized protein</fullName>
    </submittedName>
</protein>
<gene>
    <name evidence="1" type="ORF">LMG28140_04487</name>
</gene>
<evidence type="ECO:0000313" key="1">
    <source>
        <dbReference type="EMBL" id="CAD6547485.1"/>
    </source>
</evidence>
<name>A0ABN7I4B2_9BURK</name>
<evidence type="ECO:0000313" key="2">
    <source>
        <dbReference type="Proteomes" id="UP000598032"/>
    </source>
</evidence>
<comment type="caution">
    <text evidence="1">The sequence shown here is derived from an EMBL/GenBank/DDBJ whole genome shotgun (WGS) entry which is preliminary data.</text>
</comment>